<keyword evidence="1" id="KW-0472">Membrane</keyword>
<dbReference type="PANTHER" id="PTHR31900">
    <property type="entry name" value="F-BOX/RNI SUPERFAMILY PROTEIN-RELATED"/>
    <property type="match status" value="1"/>
</dbReference>
<dbReference type="InterPro" id="IPR001810">
    <property type="entry name" value="F-box_dom"/>
</dbReference>
<dbReference type="Pfam" id="PF24758">
    <property type="entry name" value="LRR_At5g56370"/>
    <property type="match status" value="1"/>
</dbReference>
<dbReference type="AlphaFoldDB" id="A0A8T1XVD2"/>
<feature type="transmembrane region" description="Helical" evidence="1">
    <location>
        <begin position="286"/>
        <end position="312"/>
    </location>
</feature>
<dbReference type="InterPro" id="IPR055411">
    <property type="entry name" value="LRR_FXL15/At3g58940/PEG3-like"/>
</dbReference>
<dbReference type="PROSITE" id="PS50181">
    <property type="entry name" value="FBOX"/>
    <property type="match status" value="1"/>
</dbReference>
<reference evidence="4 5" key="1">
    <citation type="submission" date="2020-12" db="EMBL/GenBank/DDBJ databases">
        <title>Concerted genomic and epigenomic changes stabilize Arabidopsis allopolyploids.</title>
        <authorList>
            <person name="Chen Z."/>
        </authorList>
    </citation>
    <scope>NUCLEOTIDE SEQUENCE [LARGE SCALE GENOMIC DNA]</scope>
    <source>
        <strain evidence="4">As9502</strain>
        <tissue evidence="4">Leaf</tissue>
    </source>
</reference>
<dbReference type="EMBL" id="JAEFBJ010000013">
    <property type="protein sequence ID" value="KAG7538165.1"/>
    <property type="molecule type" value="Genomic_DNA"/>
</dbReference>
<name>A0A8T1XVD2_ARASU</name>
<keyword evidence="2" id="KW-0732">Signal</keyword>
<proteinExistence type="predicted"/>
<feature type="domain" description="F-box" evidence="3">
    <location>
        <begin position="1"/>
        <end position="53"/>
    </location>
</feature>
<evidence type="ECO:0000259" key="3">
    <source>
        <dbReference type="PROSITE" id="PS50181"/>
    </source>
</evidence>
<feature type="signal peptide" evidence="2">
    <location>
        <begin position="1"/>
        <end position="26"/>
    </location>
</feature>
<evidence type="ECO:0000256" key="1">
    <source>
        <dbReference type="SAM" id="Phobius"/>
    </source>
</evidence>
<dbReference type="PANTHER" id="PTHR31900:SF34">
    <property type="entry name" value="EMB|CAB62440.1-RELATED"/>
    <property type="match status" value="1"/>
</dbReference>
<gene>
    <name evidence="4" type="ORF">ISN44_As13g019740</name>
</gene>
<comment type="caution">
    <text evidence="4">The sequence shown here is derived from an EMBL/GenBank/DDBJ whole genome shotgun (WGS) entry which is preliminary data.</text>
</comment>
<feature type="chain" id="PRO_5035752945" evidence="2">
    <location>
        <begin position="27"/>
        <end position="487"/>
    </location>
</feature>
<dbReference type="OrthoDB" id="1436850at2759"/>
<dbReference type="InterPro" id="IPR050232">
    <property type="entry name" value="FBL13/AtMIF1-like"/>
</dbReference>
<accession>A0A8T1XVD2</accession>
<organism evidence="4 5">
    <name type="scientific">Arabidopsis suecica</name>
    <name type="common">Swedish thale-cress</name>
    <name type="synonym">Cardaminopsis suecica</name>
    <dbReference type="NCBI Taxonomy" id="45249"/>
    <lineage>
        <taxon>Eukaryota</taxon>
        <taxon>Viridiplantae</taxon>
        <taxon>Streptophyta</taxon>
        <taxon>Embryophyta</taxon>
        <taxon>Tracheophyta</taxon>
        <taxon>Spermatophyta</taxon>
        <taxon>Magnoliopsida</taxon>
        <taxon>eudicotyledons</taxon>
        <taxon>Gunneridae</taxon>
        <taxon>Pentapetalae</taxon>
        <taxon>rosids</taxon>
        <taxon>malvids</taxon>
        <taxon>Brassicales</taxon>
        <taxon>Brassicaceae</taxon>
        <taxon>Camelineae</taxon>
        <taxon>Arabidopsis</taxon>
    </lineage>
</organism>
<dbReference type="InterPro" id="IPR006566">
    <property type="entry name" value="FBD"/>
</dbReference>
<protein>
    <submittedName>
        <fullName evidence="4">F-box-like domain superfamily</fullName>
    </submittedName>
</protein>
<keyword evidence="1" id="KW-1133">Transmembrane helix</keyword>
<dbReference type="Pfam" id="PF00646">
    <property type="entry name" value="F-box"/>
    <property type="match status" value="1"/>
</dbReference>
<keyword evidence="1" id="KW-0812">Transmembrane</keyword>
<evidence type="ECO:0000256" key="2">
    <source>
        <dbReference type="SAM" id="SignalP"/>
    </source>
</evidence>
<keyword evidence="5" id="KW-1185">Reference proteome</keyword>
<dbReference type="Pfam" id="PF08387">
    <property type="entry name" value="FBD"/>
    <property type="match status" value="1"/>
</dbReference>
<sequence>MDSISQLPDALLLGILSLLPAKDVVATMVLSKRWQFLWMFVPKLIYDDSYQNIEFERFSRFVYRSLLLHEAPVIETLHFKLGPKSGVVDIGVWTRTAVKRCVRDLIVEMDCCSSSTAPVMLPRSLYSGCSILVKLKLKKVVLVDVTSPFSFPSLKKLTLKSVKYPDDEFVQRLLSNCPVLESLYVKQCIDDNVTIFTVKVPSLKSLVLDNLVFRSTDIGSGYVIDAPSLERFTLHDAYEDRFCVIENEMPNIVEAYVDVAYSHPGTILSSITSVKHLTLCITSSEVIIYLTIHSCLYFFTICILDFIFRIGTNKKCVAHHWKELGVLVSKPVATNIAFVLYSVLYCLQDAYPVGIVFCSLVYLEIWAMETEWSADLNLLMCVLRNSPNLRALKLEQINSVPRQPRSCWREPSSVPECVIWSLETLEWIEYEGAEEEKKIIEFILRNAKCLKKATISTDSTDPNEKLEMLKALSLFPRRSPTCQLAFD</sequence>
<dbReference type="Proteomes" id="UP000694251">
    <property type="component" value="Chromosome 13"/>
</dbReference>
<dbReference type="SMART" id="SM00579">
    <property type="entry name" value="FBD"/>
    <property type="match status" value="1"/>
</dbReference>
<evidence type="ECO:0000313" key="4">
    <source>
        <dbReference type="EMBL" id="KAG7538165.1"/>
    </source>
</evidence>
<evidence type="ECO:0000313" key="5">
    <source>
        <dbReference type="Proteomes" id="UP000694251"/>
    </source>
</evidence>